<keyword evidence="2" id="KW-0472">Membrane</keyword>
<evidence type="ECO:0000313" key="5">
    <source>
        <dbReference type="Proteomes" id="UP001063816"/>
    </source>
</evidence>
<dbReference type="Pfam" id="PF12528">
    <property type="entry name" value="T2SSppdC"/>
    <property type="match status" value="1"/>
</dbReference>
<evidence type="ECO:0000259" key="3">
    <source>
        <dbReference type="Pfam" id="PF12528"/>
    </source>
</evidence>
<comment type="caution">
    <text evidence="4">The sequence shown here is derived from an EMBL/GenBank/DDBJ whole genome shotgun (WGS) entry which is preliminary data.</text>
</comment>
<dbReference type="NCBIfam" id="TIGR02532">
    <property type="entry name" value="IV_pilin_GFxxxE"/>
    <property type="match status" value="1"/>
</dbReference>
<dbReference type="AlphaFoldDB" id="A0A9J6Q3U7"/>
<protein>
    <submittedName>
        <fullName evidence="4">Prepilin-type N-terminal cleavage/methylation domain-containing protein</fullName>
    </submittedName>
</protein>
<dbReference type="NCBIfam" id="NF007660">
    <property type="entry name" value="PRK10332.1"/>
    <property type="match status" value="1"/>
</dbReference>
<proteinExistence type="predicted"/>
<keyword evidence="2" id="KW-0812">Transmembrane</keyword>
<evidence type="ECO:0000256" key="1">
    <source>
        <dbReference type="ARBA" id="ARBA00004167"/>
    </source>
</evidence>
<dbReference type="RefSeq" id="WP_271281663.1">
    <property type="nucleotide sequence ID" value="NZ_JAMGZK010000042.1"/>
</dbReference>
<sequence length="107" mass="11927">MSATVAKQQGFSIVEVLLAMMLMVIVVTALAGYHRVLASRFVALEQYRQVWRQVWNQSQLTPAELPAGWQVNRMQTTQAGCVSISVTLISPLGRRGQMTRLHCPVSQ</sequence>
<keyword evidence="2" id="KW-1133">Transmembrane helix</keyword>
<name>A0A9J6Q3U7_9ENTR</name>
<dbReference type="InterPro" id="IPR012902">
    <property type="entry name" value="N_methyl_site"/>
</dbReference>
<accession>A0A9J6Q3U7</accession>
<feature type="transmembrane region" description="Helical" evidence="2">
    <location>
        <begin position="12"/>
        <end position="33"/>
    </location>
</feature>
<comment type="subcellular location">
    <subcellularLocation>
        <location evidence="1">Membrane</location>
        <topology evidence="1">Single-pass membrane protein</topology>
    </subcellularLocation>
</comment>
<dbReference type="InterPro" id="IPR022204">
    <property type="entry name" value="PpdC-like_C"/>
</dbReference>
<dbReference type="EMBL" id="JAMGZK010000042">
    <property type="protein sequence ID" value="MCU6663938.1"/>
    <property type="molecule type" value="Genomic_DNA"/>
</dbReference>
<evidence type="ECO:0000256" key="2">
    <source>
        <dbReference type="SAM" id="Phobius"/>
    </source>
</evidence>
<organism evidence="4 5">
    <name type="scientific">Silvania hatchlandensis</name>
    <dbReference type="NCBI Taxonomy" id="2926469"/>
    <lineage>
        <taxon>Bacteria</taxon>
        <taxon>Pseudomonadati</taxon>
        <taxon>Pseudomonadota</taxon>
        <taxon>Gammaproteobacteria</taxon>
        <taxon>Enterobacterales</taxon>
        <taxon>Enterobacteriaceae</taxon>
        <taxon>Silvania</taxon>
    </lineage>
</organism>
<reference evidence="4" key="1">
    <citation type="submission" date="2022-05" db="EMBL/GenBank/DDBJ databases">
        <title>Description of a novel species of Leclercia; Leclercia tamurae and the Proposal for a Novel Genus Silvania gen. nov. Containing Two Novel Species Silvania hatchlandensis sp. nov. and Silvania confinis sp. nov. Isolated from the Rhizosphere of Oak.</title>
        <authorList>
            <person name="Maddock D.W."/>
            <person name="Brady C.L."/>
            <person name="Denman S."/>
            <person name="Arnold D."/>
        </authorList>
    </citation>
    <scope>NUCLEOTIDE SEQUENCE</scope>
    <source>
        <strain evidence="4">H19S6</strain>
    </source>
</reference>
<dbReference type="Proteomes" id="UP001063816">
    <property type="component" value="Unassembled WGS sequence"/>
</dbReference>
<dbReference type="Pfam" id="PF07963">
    <property type="entry name" value="N_methyl"/>
    <property type="match status" value="1"/>
</dbReference>
<dbReference type="GO" id="GO:0016020">
    <property type="term" value="C:membrane"/>
    <property type="evidence" value="ECO:0007669"/>
    <property type="project" value="UniProtKB-SubCell"/>
</dbReference>
<keyword evidence="5" id="KW-1185">Reference proteome</keyword>
<gene>
    <name evidence="4" type="ORF">M8014_06215</name>
</gene>
<evidence type="ECO:0000313" key="4">
    <source>
        <dbReference type="EMBL" id="MCU6663938.1"/>
    </source>
</evidence>
<feature type="domain" description="Prepilin peptidase dependent protein C-like C-terminal" evidence="3">
    <location>
        <begin position="33"/>
        <end position="104"/>
    </location>
</feature>